<gene>
    <name evidence="5" type="ORF">GWP43_01985</name>
</gene>
<accession>A0A6P1XZH6</accession>
<dbReference type="InterPro" id="IPR006225">
    <property type="entry name" value="PsdUridine_synth_RluC/D"/>
</dbReference>
<sequence>MKKTPFTLIYADEDMIAVNKAAGLLVAADRWDIEAPRLDLLIQKELPQIAPLCQKLYAVHRIDKDTSGILLYALNAEAHRTLNTAFQEREIKKTYRLLIHGRVPEEQFTVDLPLRVDGDALHRTVVDKRRGKEAITHFTVLETFRQFSLLEARPVTGRTHQIRAHLAAAGYPIVCDSLYGSGKPVLLSELKQRWRGDVYTEQPLIRRLALHAYQLEGRHPRTSEPFSFTAEYAKDFKSTVHQLQKL</sequence>
<keyword evidence="3" id="KW-0413">Isomerase</keyword>
<dbReference type="EMBL" id="CP048020">
    <property type="protein sequence ID" value="QHX42420.1"/>
    <property type="molecule type" value="Genomic_DNA"/>
</dbReference>
<feature type="active site" evidence="2">
    <location>
        <position position="63"/>
    </location>
</feature>
<dbReference type="InterPro" id="IPR006145">
    <property type="entry name" value="PsdUridine_synth_RsuA/RluA"/>
</dbReference>
<dbReference type="PANTHER" id="PTHR21600">
    <property type="entry name" value="MITOCHONDRIAL RNA PSEUDOURIDINE SYNTHASE"/>
    <property type="match status" value="1"/>
</dbReference>
<dbReference type="RefSeq" id="WP_162662286.1">
    <property type="nucleotide sequence ID" value="NZ_CP048020.1"/>
</dbReference>
<dbReference type="GO" id="GO:0000455">
    <property type="term" value="P:enzyme-directed rRNA pseudouridine synthesis"/>
    <property type="evidence" value="ECO:0007669"/>
    <property type="project" value="TreeGrafter"/>
</dbReference>
<dbReference type="CDD" id="cd02869">
    <property type="entry name" value="PseudoU_synth_RluA_like"/>
    <property type="match status" value="1"/>
</dbReference>
<dbReference type="NCBIfam" id="TIGR00005">
    <property type="entry name" value="rluA_subfam"/>
    <property type="match status" value="1"/>
</dbReference>
<evidence type="ECO:0000313" key="6">
    <source>
        <dbReference type="Proteomes" id="UP000464374"/>
    </source>
</evidence>
<comment type="similarity">
    <text evidence="1 3">Belongs to the pseudouridine synthase RluA family.</text>
</comment>
<dbReference type="Pfam" id="PF00849">
    <property type="entry name" value="PseudoU_synth_2"/>
    <property type="match status" value="1"/>
</dbReference>
<dbReference type="InterPro" id="IPR020103">
    <property type="entry name" value="PsdUridine_synth_cat_dom_sf"/>
</dbReference>
<feature type="domain" description="Pseudouridine synthase RsuA/RluA-like" evidence="4">
    <location>
        <begin position="15"/>
        <end position="168"/>
    </location>
</feature>
<dbReference type="GO" id="GO:0003723">
    <property type="term" value="F:RNA binding"/>
    <property type="evidence" value="ECO:0007669"/>
    <property type="project" value="InterPro"/>
</dbReference>
<dbReference type="GO" id="GO:0140098">
    <property type="term" value="F:catalytic activity, acting on RNA"/>
    <property type="evidence" value="ECO:0007669"/>
    <property type="project" value="UniProtKB-ARBA"/>
</dbReference>
<dbReference type="Gene3D" id="3.30.2350.10">
    <property type="entry name" value="Pseudouridine synthase"/>
    <property type="match status" value="1"/>
</dbReference>
<dbReference type="EC" id="5.4.99.-" evidence="3"/>
<reference evidence="5 6" key="1">
    <citation type="submission" date="2020-01" db="EMBL/GenBank/DDBJ databases">
        <title>Complete genome sequence of a human oral phylogroup 1 Treponema sp. strain ATCC 700766, originally isolated from periodontitis dental plaque.</title>
        <authorList>
            <person name="Chan Y."/>
            <person name="Huo Y.-B."/>
            <person name="Yu X.-L."/>
            <person name="Zeng H."/>
            <person name="Leung W.-K."/>
            <person name="Watt R.M."/>
        </authorList>
    </citation>
    <scope>NUCLEOTIDE SEQUENCE [LARGE SCALE GENOMIC DNA]</scope>
    <source>
        <strain evidence="5 6">OMZ 804</strain>
    </source>
</reference>
<evidence type="ECO:0000313" key="5">
    <source>
        <dbReference type="EMBL" id="QHX42420.1"/>
    </source>
</evidence>
<dbReference type="AlphaFoldDB" id="A0A6P1XZH6"/>
<dbReference type="Proteomes" id="UP000464374">
    <property type="component" value="Chromosome"/>
</dbReference>
<comment type="catalytic activity">
    <reaction evidence="3">
        <text>a uridine in RNA = a pseudouridine in RNA</text>
        <dbReference type="Rhea" id="RHEA:48348"/>
        <dbReference type="Rhea" id="RHEA-COMP:12068"/>
        <dbReference type="Rhea" id="RHEA-COMP:12069"/>
        <dbReference type="ChEBI" id="CHEBI:65314"/>
        <dbReference type="ChEBI" id="CHEBI:65315"/>
    </reaction>
</comment>
<name>A0A6P1XZH6_9SPIR</name>
<proteinExistence type="inferred from homology"/>
<evidence type="ECO:0000256" key="2">
    <source>
        <dbReference type="PIRSR" id="PIRSR606225-1"/>
    </source>
</evidence>
<evidence type="ECO:0000256" key="1">
    <source>
        <dbReference type="ARBA" id="ARBA00010876"/>
    </source>
</evidence>
<comment type="function">
    <text evidence="3">Responsible for synthesis of pseudouridine from uracil.</text>
</comment>
<protein>
    <recommendedName>
        <fullName evidence="3">Pseudouridine synthase</fullName>
        <ecNumber evidence="3">5.4.99.-</ecNumber>
    </recommendedName>
</protein>
<dbReference type="KEGG" id="trz:GWP43_01985"/>
<dbReference type="GO" id="GO:0009982">
    <property type="term" value="F:pseudouridine synthase activity"/>
    <property type="evidence" value="ECO:0007669"/>
    <property type="project" value="InterPro"/>
</dbReference>
<dbReference type="PANTHER" id="PTHR21600:SF87">
    <property type="entry name" value="RNA PSEUDOURIDYLATE SYNTHASE DOMAIN-CONTAINING PROTEIN 1"/>
    <property type="match status" value="1"/>
</dbReference>
<evidence type="ECO:0000256" key="3">
    <source>
        <dbReference type="RuleBase" id="RU362028"/>
    </source>
</evidence>
<dbReference type="InterPro" id="IPR050188">
    <property type="entry name" value="RluA_PseudoU_synthase"/>
</dbReference>
<evidence type="ECO:0000259" key="4">
    <source>
        <dbReference type="Pfam" id="PF00849"/>
    </source>
</evidence>
<organism evidence="5 6">
    <name type="scientific">Treponema vincentii</name>
    <dbReference type="NCBI Taxonomy" id="69710"/>
    <lineage>
        <taxon>Bacteria</taxon>
        <taxon>Pseudomonadati</taxon>
        <taxon>Spirochaetota</taxon>
        <taxon>Spirochaetia</taxon>
        <taxon>Spirochaetales</taxon>
        <taxon>Treponemataceae</taxon>
        <taxon>Treponema</taxon>
    </lineage>
</organism>
<dbReference type="SUPFAM" id="SSF55120">
    <property type="entry name" value="Pseudouridine synthase"/>
    <property type="match status" value="1"/>
</dbReference>